<dbReference type="PANTHER" id="PTHR43228">
    <property type="entry name" value="TWO-COMPONENT RESPONSE REGULATOR"/>
    <property type="match status" value="1"/>
</dbReference>
<protein>
    <submittedName>
        <fullName evidence="3">Response regulator</fullName>
    </submittedName>
</protein>
<reference evidence="3 4" key="1">
    <citation type="submission" date="2019-02" db="EMBL/GenBank/DDBJ databases">
        <title>Paenibacillus sp. nov., isolated from surface-sterilized tissue of Thalictrum simplex L.</title>
        <authorList>
            <person name="Tuo L."/>
        </authorList>
    </citation>
    <scope>NUCLEOTIDE SEQUENCE [LARGE SCALE GENOMIC DNA]</scope>
    <source>
        <strain evidence="3 4">N2SHLJ1</strain>
    </source>
</reference>
<dbReference type="PROSITE" id="PS50110">
    <property type="entry name" value="RESPONSE_REGULATORY"/>
    <property type="match status" value="1"/>
</dbReference>
<dbReference type="RefSeq" id="WP_131016414.1">
    <property type="nucleotide sequence ID" value="NZ_SIRE01000020.1"/>
</dbReference>
<dbReference type="PANTHER" id="PTHR43228:SF1">
    <property type="entry name" value="TWO-COMPONENT RESPONSE REGULATOR ARR22"/>
    <property type="match status" value="1"/>
</dbReference>
<dbReference type="Gene3D" id="3.40.50.2300">
    <property type="match status" value="1"/>
</dbReference>
<dbReference type="AlphaFoldDB" id="A0A4Q9DL63"/>
<accession>A0A4Q9DL63</accession>
<proteinExistence type="predicted"/>
<feature type="domain" description="Response regulatory" evidence="2">
    <location>
        <begin position="3"/>
        <end position="118"/>
    </location>
</feature>
<comment type="caution">
    <text evidence="3">The sequence shown here is derived from an EMBL/GenBank/DDBJ whole genome shotgun (WGS) entry which is preliminary data.</text>
</comment>
<dbReference type="GO" id="GO:0000160">
    <property type="term" value="P:phosphorelay signal transduction system"/>
    <property type="evidence" value="ECO:0007669"/>
    <property type="project" value="InterPro"/>
</dbReference>
<sequence length="120" mass="13227">MAKIMVVDDAAFARTMLKNVLEQLGHEVIAEAHDGVEAVKLYSRTRPDLVTMDITMPELDGVSAASKILESYSDAKIIMCSAVGQRNRVIEAIHAGAKDFIVKPFHIDRVNEAIKHVLRA</sequence>
<evidence type="ECO:0000259" key="2">
    <source>
        <dbReference type="PROSITE" id="PS50110"/>
    </source>
</evidence>
<gene>
    <name evidence="3" type="ORF">EYB31_26295</name>
</gene>
<organism evidence="3 4">
    <name type="scientific">Paenibacillus thalictri</name>
    <dbReference type="NCBI Taxonomy" id="2527873"/>
    <lineage>
        <taxon>Bacteria</taxon>
        <taxon>Bacillati</taxon>
        <taxon>Bacillota</taxon>
        <taxon>Bacilli</taxon>
        <taxon>Bacillales</taxon>
        <taxon>Paenibacillaceae</taxon>
        <taxon>Paenibacillus</taxon>
    </lineage>
</organism>
<keyword evidence="4" id="KW-1185">Reference proteome</keyword>
<dbReference type="SUPFAM" id="SSF52172">
    <property type="entry name" value="CheY-like"/>
    <property type="match status" value="1"/>
</dbReference>
<feature type="modified residue" description="4-aspartylphosphate" evidence="1">
    <location>
        <position position="53"/>
    </location>
</feature>
<dbReference type="SMART" id="SM00448">
    <property type="entry name" value="REC"/>
    <property type="match status" value="1"/>
</dbReference>
<dbReference type="InterPro" id="IPR001789">
    <property type="entry name" value="Sig_transdc_resp-reg_receiver"/>
</dbReference>
<dbReference type="InterPro" id="IPR052048">
    <property type="entry name" value="ST_Response_Regulator"/>
</dbReference>
<evidence type="ECO:0000313" key="3">
    <source>
        <dbReference type="EMBL" id="TBL74007.1"/>
    </source>
</evidence>
<dbReference type="OrthoDB" id="9790669at2"/>
<dbReference type="Proteomes" id="UP000293142">
    <property type="component" value="Unassembled WGS sequence"/>
</dbReference>
<keyword evidence="1" id="KW-0597">Phosphoprotein</keyword>
<name>A0A4Q9DL63_9BACL</name>
<evidence type="ECO:0000313" key="4">
    <source>
        <dbReference type="Proteomes" id="UP000293142"/>
    </source>
</evidence>
<evidence type="ECO:0000256" key="1">
    <source>
        <dbReference type="PROSITE-ProRule" id="PRU00169"/>
    </source>
</evidence>
<dbReference type="EMBL" id="SIRE01000020">
    <property type="protein sequence ID" value="TBL74007.1"/>
    <property type="molecule type" value="Genomic_DNA"/>
</dbReference>
<dbReference type="Pfam" id="PF00072">
    <property type="entry name" value="Response_reg"/>
    <property type="match status" value="1"/>
</dbReference>
<dbReference type="InterPro" id="IPR011006">
    <property type="entry name" value="CheY-like_superfamily"/>
</dbReference>